<keyword evidence="9 11" id="KW-0030">Aminoacyl-tRNA synthetase</keyword>
<protein>
    <recommendedName>
        <fullName evidence="11">Phenylalanine--tRNA ligase beta subunit</fullName>
        <ecNumber evidence="11">6.1.1.20</ecNumber>
    </recommendedName>
    <alternativeName>
        <fullName evidence="11">Phenylalanyl-tRNA synthetase beta subunit</fullName>
        <shortName evidence="11">PheRS</shortName>
    </alternativeName>
</protein>
<keyword evidence="4 11" id="KW-0479">Metal-binding</keyword>
<dbReference type="NCBIfam" id="TIGR00472">
    <property type="entry name" value="pheT_bact"/>
    <property type="match status" value="1"/>
</dbReference>
<gene>
    <name evidence="11" type="primary">pheT</name>
    <name evidence="14" type="ORF">A2494_02070</name>
</gene>
<dbReference type="Pfam" id="PF03483">
    <property type="entry name" value="B3_4"/>
    <property type="match status" value="1"/>
</dbReference>
<dbReference type="SUPFAM" id="SSF55681">
    <property type="entry name" value="Class II aaRS and biotin synthetases"/>
    <property type="match status" value="1"/>
</dbReference>
<name>A0A1G2E5A6_9BACT</name>
<dbReference type="InterPro" id="IPR009061">
    <property type="entry name" value="DNA-bd_dom_put_sf"/>
</dbReference>
<dbReference type="GO" id="GO:0005524">
    <property type="term" value="F:ATP binding"/>
    <property type="evidence" value="ECO:0007669"/>
    <property type="project" value="UniProtKB-UniRule"/>
</dbReference>
<comment type="subunit">
    <text evidence="2 11">Tetramer of two alpha and two beta subunits.</text>
</comment>
<evidence type="ECO:0000256" key="1">
    <source>
        <dbReference type="ARBA" id="ARBA00008653"/>
    </source>
</evidence>
<dbReference type="InterPro" id="IPR045864">
    <property type="entry name" value="aa-tRNA-synth_II/BPL/LPL"/>
</dbReference>
<feature type="binding site" evidence="11">
    <location>
        <position position="358"/>
    </location>
    <ligand>
        <name>Mg(2+)</name>
        <dbReference type="ChEBI" id="CHEBI:18420"/>
        <note>shared with alpha subunit</note>
    </ligand>
</feature>
<dbReference type="PROSITE" id="PS51483">
    <property type="entry name" value="B5"/>
    <property type="match status" value="1"/>
</dbReference>
<evidence type="ECO:0000256" key="2">
    <source>
        <dbReference type="ARBA" id="ARBA00011209"/>
    </source>
</evidence>
<dbReference type="GO" id="GO:0000287">
    <property type="term" value="F:magnesium ion binding"/>
    <property type="evidence" value="ECO:0007669"/>
    <property type="project" value="UniProtKB-UniRule"/>
</dbReference>
<dbReference type="PROSITE" id="PS51447">
    <property type="entry name" value="FDX_ACB"/>
    <property type="match status" value="1"/>
</dbReference>
<dbReference type="SMART" id="SM00896">
    <property type="entry name" value="FDX-ACB"/>
    <property type="match status" value="1"/>
</dbReference>
<dbReference type="Gene3D" id="3.50.40.10">
    <property type="entry name" value="Phenylalanyl-trna Synthetase, Chain B, domain 3"/>
    <property type="match status" value="1"/>
</dbReference>
<comment type="catalytic activity">
    <reaction evidence="10 11">
        <text>tRNA(Phe) + L-phenylalanine + ATP = L-phenylalanyl-tRNA(Phe) + AMP + diphosphate + H(+)</text>
        <dbReference type="Rhea" id="RHEA:19413"/>
        <dbReference type="Rhea" id="RHEA-COMP:9668"/>
        <dbReference type="Rhea" id="RHEA-COMP:9699"/>
        <dbReference type="ChEBI" id="CHEBI:15378"/>
        <dbReference type="ChEBI" id="CHEBI:30616"/>
        <dbReference type="ChEBI" id="CHEBI:33019"/>
        <dbReference type="ChEBI" id="CHEBI:58095"/>
        <dbReference type="ChEBI" id="CHEBI:78442"/>
        <dbReference type="ChEBI" id="CHEBI:78531"/>
        <dbReference type="ChEBI" id="CHEBI:456215"/>
        <dbReference type="EC" id="6.1.1.20"/>
    </reaction>
</comment>
<evidence type="ECO:0000256" key="7">
    <source>
        <dbReference type="ARBA" id="ARBA00022842"/>
    </source>
</evidence>
<evidence type="ECO:0000256" key="5">
    <source>
        <dbReference type="ARBA" id="ARBA00022741"/>
    </source>
</evidence>
<accession>A0A1G2E5A6</accession>
<feature type="binding site" evidence="11">
    <location>
        <position position="357"/>
    </location>
    <ligand>
        <name>Mg(2+)</name>
        <dbReference type="ChEBI" id="CHEBI:18420"/>
        <note>shared with alpha subunit</note>
    </ligand>
</feature>
<dbReference type="PANTHER" id="PTHR10947">
    <property type="entry name" value="PHENYLALANYL-TRNA SYNTHETASE BETA CHAIN AND LEUCINE-RICH REPEAT-CONTAINING PROTEIN 47"/>
    <property type="match status" value="1"/>
</dbReference>
<dbReference type="HAMAP" id="MF_00283">
    <property type="entry name" value="Phe_tRNA_synth_beta1"/>
    <property type="match status" value="1"/>
</dbReference>
<comment type="caution">
    <text evidence="14">The sequence shown here is derived from an EMBL/GenBank/DDBJ whole genome shotgun (WGS) entry which is preliminary data.</text>
</comment>
<dbReference type="SMART" id="SM00874">
    <property type="entry name" value="B5"/>
    <property type="match status" value="1"/>
</dbReference>
<organism evidence="14 15">
    <name type="scientific">Candidatus Lloydbacteria bacterium RIFOXYC12_FULL_46_25</name>
    <dbReference type="NCBI Taxonomy" id="1798670"/>
    <lineage>
        <taxon>Bacteria</taxon>
        <taxon>Candidatus Lloydiibacteriota</taxon>
    </lineage>
</organism>
<dbReference type="GO" id="GO:0003723">
    <property type="term" value="F:RNA binding"/>
    <property type="evidence" value="ECO:0007669"/>
    <property type="project" value="InterPro"/>
</dbReference>
<dbReference type="SUPFAM" id="SSF46955">
    <property type="entry name" value="Putative DNA-binding domain"/>
    <property type="match status" value="2"/>
</dbReference>
<dbReference type="PANTHER" id="PTHR10947:SF0">
    <property type="entry name" value="PHENYLALANINE--TRNA LIGASE BETA SUBUNIT"/>
    <property type="match status" value="1"/>
</dbReference>
<dbReference type="GO" id="GO:0006432">
    <property type="term" value="P:phenylalanyl-tRNA aminoacylation"/>
    <property type="evidence" value="ECO:0007669"/>
    <property type="project" value="UniProtKB-UniRule"/>
</dbReference>
<dbReference type="GO" id="GO:0004826">
    <property type="term" value="F:phenylalanine-tRNA ligase activity"/>
    <property type="evidence" value="ECO:0007669"/>
    <property type="project" value="UniProtKB-UniRule"/>
</dbReference>
<dbReference type="InterPro" id="IPR005146">
    <property type="entry name" value="B3/B4_tRNA-bd"/>
</dbReference>
<evidence type="ECO:0000256" key="11">
    <source>
        <dbReference type="HAMAP-Rule" id="MF_00283"/>
    </source>
</evidence>
<dbReference type="SUPFAM" id="SSF54991">
    <property type="entry name" value="Anticodon-binding domain of PheRS"/>
    <property type="match status" value="1"/>
</dbReference>
<dbReference type="Gene3D" id="3.30.70.380">
    <property type="entry name" value="Ferrodoxin-fold anticodon-binding domain"/>
    <property type="match status" value="1"/>
</dbReference>
<dbReference type="Pfam" id="PF17759">
    <property type="entry name" value="tRNA_synthFbeta"/>
    <property type="match status" value="1"/>
</dbReference>
<dbReference type="Pfam" id="PF03147">
    <property type="entry name" value="FDX-ACB"/>
    <property type="match status" value="1"/>
</dbReference>
<dbReference type="Gene3D" id="3.30.930.10">
    <property type="entry name" value="Bira Bifunctional Protein, Domain 2"/>
    <property type="match status" value="1"/>
</dbReference>
<dbReference type="EC" id="6.1.1.20" evidence="11"/>
<dbReference type="InterPro" id="IPR041616">
    <property type="entry name" value="PheRS_beta_core"/>
</dbReference>
<reference evidence="14 15" key="1">
    <citation type="journal article" date="2016" name="Nat. Commun.">
        <title>Thousands of microbial genomes shed light on interconnected biogeochemical processes in an aquifer system.</title>
        <authorList>
            <person name="Anantharaman K."/>
            <person name="Brown C.T."/>
            <person name="Hug L.A."/>
            <person name="Sharon I."/>
            <person name="Castelle C.J."/>
            <person name="Probst A.J."/>
            <person name="Thomas B.C."/>
            <person name="Singh A."/>
            <person name="Wilkins M.J."/>
            <person name="Karaoz U."/>
            <person name="Brodie E.L."/>
            <person name="Williams K.H."/>
            <person name="Hubbard S.S."/>
            <person name="Banfield J.F."/>
        </authorList>
    </citation>
    <scope>NUCLEOTIDE SEQUENCE [LARGE SCALE GENOMIC DNA]</scope>
</reference>
<evidence type="ECO:0000313" key="15">
    <source>
        <dbReference type="Proteomes" id="UP000178106"/>
    </source>
</evidence>
<dbReference type="InterPro" id="IPR005121">
    <property type="entry name" value="Fdx_antiC-bd"/>
</dbReference>
<dbReference type="Pfam" id="PF03484">
    <property type="entry name" value="B5"/>
    <property type="match status" value="1"/>
</dbReference>
<keyword evidence="6 11" id="KW-0067">ATP-binding</keyword>
<comment type="similarity">
    <text evidence="1 11">Belongs to the phenylalanyl-tRNA synthetase beta subunit family. Type 1 subfamily.</text>
</comment>
<dbReference type="Proteomes" id="UP000178106">
    <property type="component" value="Unassembled WGS sequence"/>
</dbReference>
<evidence type="ECO:0000313" key="14">
    <source>
        <dbReference type="EMBL" id="OGZ20822.1"/>
    </source>
</evidence>
<evidence type="ECO:0000256" key="8">
    <source>
        <dbReference type="ARBA" id="ARBA00022917"/>
    </source>
</evidence>
<evidence type="ECO:0000259" key="12">
    <source>
        <dbReference type="PROSITE" id="PS51447"/>
    </source>
</evidence>
<dbReference type="GO" id="GO:0009328">
    <property type="term" value="C:phenylalanine-tRNA ligase complex"/>
    <property type="evidence" value="ECO:0007669"/>
    <property type="project" value="TreeGrafter"/>
</dbReference>
<evidence type="ECO:0000256" key="6">
    <source>
        <dbReference type="ARBA" id="ARBA00022840"/>
    </source>
</evidence>
<keyword evidence="8 11" id="KW-0648">Protein biosynthesis</keyword>
<dbReference type="InterPro" id="IPR004532">
    <property type="entry name" value="Phe-tRNA-ligase_IIc_bsu_bact"/>
</dbReference>
<dbReference type="SMART" id="SM00873">
    <property type="entry name" value="B3_4"/>
    <property type="match status" value="1"/>
</dbReference>
<dbReference type="InterPro" id="IPR036690">
    <property type="entry name" value="Fdx_antiC-bd_sf"/>
</dbReference>
<feature type="binding site" evidence="11">
    <location>
        <position position="348"/>
    </location>
    <ligand>
        <name>Mg(2+)</name>
        <dbReference type="ChEBI" id="CHEBI:18420"/>
        <note>shared with alpha subunit</note>
    </ligand>
</feature>
<dbReference type="InterPro" id="IPR045060">
    <property type="entry name" value="Phe-tRNA-ligase_IIc_bsu"/>
</dbReference>
<dbReference type="SUPFAM" id="SSF56037">
    <property type="entry name" value="PheT/TilS domain"/>
    <property type="match status" value="1"/>
</dbReference>
<keyword evidence="3 11" id="KW-0436">Ligase</keyword>
<evidence type="ECO:0000259" key="13">
    <source>
        <dbReference type="PROSITE" id="PS51483"/>
    </source>
</evidence>
<feature type="domain" description="FDX-ACB" evidence="12">
    <location>
        <begin position="559"/>
        <end position="649"/>
    </location>
</feature>
<keyword evidence="11" id="KW-0963">Cytoplasm</keyword>
<keyword evidence="7 11" id="KW-0460">Magnesium</keyword>
<evidence type="ECO:0000256" key="3">
    <source>
        <dbReference type="ARBA" id="ARBA00022598"/>
    </source>
</evidence>
<dbReference type="Gene3D" id="3.30.56.10">
    <property type="match status" value="2"/>
</dbReference>
<dbReference type="AlphaFoldDB" id="A0A1G2E5A6"/>
<dbReference type="InterPro" id="IPR020825">
    <property type="entry name" value="Phe-tRNA_synthase-like_B3/B4"/>
</dbReference>
<comment type="cofactor">
    <cofactor evidence="11">
        <name>Mg(2+)</name>
        <dbReference type="ChEBI" id="CHEBI:18420"/>
    </cofactor>
    <text evidence="11">Binds 2 magnesium ions per tetramer.</text>
</comment>
<dbReference type="EMBL" id="MHLU01000004">
    <property type="protein sequence ID" value="OGZ20822.1"/>
    <property type="molecule type" value="Genomic_DNA"/>
</dbReference>
<comment type="subcellular location">
    <subcellularLocation>
        <location evidence="11">Cytoplasm</location>
    </subcellularLocation>
</comment>
<evidence type="ECO:0000256" key="9">
    <source>
        <dbReference type="ARBA" id="ARBA00023146"/>
    </source>
</evidence>
<feature type="domain" description="B5" evidence="13">
    <location>
        <begin position="291"/>
        <end position="370"/>
    </location>
</feature>
<evidence type="ECO:0000256" key="4">
    <source>
        <dbReference type="ARBA" id="ARBA00022723"/>
    </source>
</evidence>
<evidence type="ECO:0000256" key="10">
    <source>
        <dbReference type="ARBA" id="ARBA00049255"/>
    </source>
</evidence>
<sequence length="650" mass="71795">MIVSYKLLQTYFDKKLPRPEVLADALTFHAFEIESMEKRGSDTIIDVKILPNRAHDCLSHRGIAREISAILDIPLKKISAAKLGKPHAKTPFVAVDVKDKRVLRYMSLVLDGVNVGPSPKWLRDALLSLGQRSVNNVVDATNYVMFMVGQPLHAFDLDKVSGGKIIVRGAREGESLTTLDGKDVTLSEGVLVIADKDAVLGIAGIKGGTKAEVTSETKTIVLEAANFDASTIRLAAQRLNIRTDASKRFESEITPFLAEEALAMVATIITDIAGKKDVRSGKVVDKFIKKPKAAAVAVSHSYINGILGTTLSEKEIVSVWRKLGFVYTVKKDKESTVYYITPPRERIDITIKQDLAEEVGRMVGYDVLVPVMPEEEVLSPEENPRWRVADVVRNIMMSSGFSEVYTYTFLGAGEIEVANPIAKDKRFLRNNLMNGLKQAIEENLKYENTVRIFELGHIFGKDAHVIREEYSFAALMGFSKRKEAQMKEDFYALKGTLDTLWIALGVSGVRYEDAGGELVASVYANDILIGTMSIHGFEFDFDRIVALSLGGNISYQAPSRFPSIVRDVSLFVPNGTKAGEVKEVIMGSAGPLMQSLVLFDVFEQPEKKSLAFRMTLQALDKTLSDAEANDIYNNVVSALRAKDPSWEVRA</sequence>
<feature type="binding site" evidence="11">
    <location>
        <position position="354"/>
    </location>
    <ligand>
        <name>Mg(2+)</name>
        <dbReference type="ChEBI" id="CHEBI:18420"/>
        <note>shared with alpha subunit</note>
    </ligand>
</feature>
<dbReference type="InterPro" id="IPR005147">
    <property type="entry name" value="tRNA_synthase_B5-dom"/>
</dbReference>
<keyword evidence="5 11" id="KW-0547">Nucleotide-binding</keyword>
<proteinExistence type="inferred from homology"/>